<evidence type="ECO:0000313" key="1">
    <source>
        <dbReference type="EMBL" id="KAK7487565.1"/>
    </source>
</evidence>
<protein>
    <submittedName>
        <fullName evidence="1">Uncharacterized protein</fullName>
    </submittedName>
</protein>
<keyword evidence="2" id="KW-1185">Reference proteome</keyword>
<name>A0ABD0KKQ6_9CAEN</name>
<gene>
    <name evidence="1" type="ORF">BaRGS_00021267</name>
</gene>
<sequence>MKDSKNMMRTGMPWSFQQWLRCTVPGTISAQNELTVCASPCVSNVNNKESDFPYQGSELSSTTSWFGASASTAVAGTAAGLLSGSPKLGCV</sequence>
<comment type="caution">
    <text evidence="1">The sequence shown here is derived from an EMBL/GenBank/DDBJ whole genome shotgun (WGS) entry which is preliminary data.</text>
</comment>
<proteinExistence type="predicted"/>
<dbReference type="EMBL" id="JACVVK020000163">
    <property type="protein sequence ID" value="KAK7487565.1"/>
    <property type="molecule type" value="Genomic_DNA"/>
</dbReference>
<dbReference type="Proteomes" id="UP001519460">
    <property type="component" value="Unassembled WGS sequence"/>
</dbReference>
<reference evidence="1 2" key="1">
    <citation type="journal article" date="2023" name="Sci. Data">
        <title>Genome assembly of the Korean intertidal mud-creeper Batillaria attramentaria.</title>
        <authorList>
            <person name="Patra A.K."/>
            <person name="Ho P.T."/>
            <person name="Jun S."/>
            <person name="Lee S.J."/>
            <person name="Kim Y."/>
            <person name="Won Y.J."/>
        </authorList>
    </citation>
    <scope>NUCLEOTIDE SEQUENCE [LARGE SCALE GENOMIC DNA]</scope>
    <source>
        <strain evidence="1">Wonlab-2016</strain>
    </source>
</reference>
<evidence type="ECO:0000313" key="2">
    <source>
        <dbReference type="Proteomes" id="UP001519460"/>
    </source>
</evidence>
<accession>A0ABD0KKQ6</accession>
<dbReference type="AlphaFoldDB" id="A0ABD0KKQ6"/>
<organism evidence="1 2">
    <name type="scientific">Batillaria attramentaria</name>
    <dbReference type="NCBI Taxonomy" id="370345"/>
    <lineage>
        <taxon>Eukaryota</taxon>
        <taxon>Metazoa</taxon>
        <taxon>Spiralia</taxon>
        <taxon>Lophotrochozoa</taxon>
        <taxon>Mollusca</taxon>
        <taxon>Gastropoda</taxon>
        <taxon>Caenogastropoda</taxon>
        <taxon>Sorbeoconcha</taxon>
        <taxon>Cerithioidea</taxon>
        <taxon>Batillariidae</taxon>
        <taxon>Batillaria</taxon>
    </lineage>
</organism>